<dbReference type="Gene3D" id="3.90.220.20">
    <property type="entry name" value="DNA methylase specificity domains"/>
    <property type="match status" value="2"/>
</dbReference>
<accession>M5P7X2</accession>
<dbReference type="REBASE" id="62963">
    <property type="entry name" value="S.BsoL12ORF6778P"/>
</dbReference>
<feature type="domain" description="Type I restriction modification DNA specificity" evidence="4">
    <location>
        <begin position="8"/>
        <end position="169"/>
    </location>
</feature>
<feature type="domain" description="Type I restriction modification DNA specificity" evidence="4">
    <location>
        <begin position="193"/>
        <end position="352"/>
    </location>
</feature>
<organism evidence="5 6">
    <name type="scientific">Bacillus sonorensis L12</name>
    <dbReference type="NCBI Taxonomy" id="1274524"/>
    <lineage>
        <taxon>Bacteria</taxon>
        <taxon>Bacillati</taxon>
        <taxon>Bacillota</taxon>
        <taxon>Bacilli</taxon>
        <taxon>Bacillales</taxon>
        <taxon>Bacillaceae</taxon>
        <taxon>Bacillus</taxon>
    </lineage>
</organism>
<sequence>MIQTIVPLLSICDFQGGTQPPKSEWTTEERDGYIRMLQIRDFTQERNVLEYVPLKQNLKTCEEDDILIARYGASIGKILTGLKGAYNVAIIKTIPDEHKILKKYLYYYLKSNVFQNFVKNVSTRAAQAGFNKQDLRKLNIYLPTLDIQKQIIDLLDKAQSLIHKRKAQIVALSDLTHSVFLEMFGDPIKNTRKWNLKSFEEIAKIDTKMVKNFDNYLGYKYIGIDNIEKNTGRLVNVKTVGEVKPTSSKYLFTDDHIIYSKIRPYLNKVAIPKFKGLCSADSYPILVDENVTTKEFLTYILRSQLFLNHVNSQSKRTNIPKVNKKQLMDFNTICPPLDLQKDFTNKVKNIELQIEKLNGSMKYIDNIFQSLMQRAFRGELFNN</sequence>
<proteinExistence type="inferred from homology"/>
<keyword evidence="3" id="KW-0238">DNA-binding</keyword>
<dbReference type="RefSeq" id="WP_006637370.1">
    <property type="nucleotide sequence ID" value="NZ_AOFM01000005.1"/>
</dbReference>
<evidence type="ECO:0000256" key="1">
    <source>
        <dbReference type="ARBA" id="ARBA00010923"/>
    </source>
</evidence>
<gene>
    <name evidence="5" type="ORF">BSONL12_06783</name>
</gene>
<reference evidence="5 6" key="1">
    <citation type="journal article" date="2013" name="Genome Announc.">
        <title>Draft Whole-Genome Sequence of Bacillus sonorensis Strain L12, a Source of Nonribosomal Lipopeptides.</title>
        <authorList>
            <person name="Adimpong D.B."/>
            <person name="Sorensen K.I."/>
            <person name="Nielsen D.S."/>
            <person name="Thorsen L."/>
            <person name="Rasmussen T.B."/>
            <person name="Derkx P.M."/>
            <person name="Jespersen L."/>
        </authorList>
    </citation>
    <scope>NUCLEOTIDE SEQUENCE [LARGE SCALE GENOMIC DNA]</scope>
    <source>
        <strain evidence="5 6">L12</strain>
    </source>
</reference>
<evidence type="ECO:0000313" key="5">
    <source>
        <dbReference type="EMBL" id="EME75519.1"/>
    </source>
</evidence>
<dbReference type="Proteomes" id="UP000011907">
    <property type="component" value="Unassembled WGS sequence"/>
</dbReference>
<comment type="caution">
    <text evidence="5">The sequence shown here is derived from an EMBL/GenBank/DDBJ whole genome shotgun (WGS) entry which is preliminary data.</text>
</comment>
<dbReference type="PANTHER" id="PTHR30408">
    <property type="entry name" value="TYPE-1 RESTRICTION ENZYME ECOKI SPECIFICITY PROTEIN"/>
    <property type="match status" value="1"/>
</dbReference>
<dbReference type="eggNOG" id="COG0732">
    <property type="taxonomic scope" value="Bacteria"/>
</dbReference>
<dbReference type="PATRIC" id="fig|1274524.3.peg.1472"/>
<protein>
    <submittedName>
        <fullName evidence="5">Type I restriction-modification system,specificity subunit S</fullName>
    </submittedName>
</protein>
<dbReference type="InterPro" id="IPR044946">
    <property type="entry name" value="Restrct_endonuc_typeI_TRD_sf"/>
</dbReference>
<dbReference type="EMBL" id="AOFM01000005">
    <property type="protein sequence ID" value="EME75519.1"/>
    <property type="molecule type" value="Genomic_DNA"/>
</dbReference>
<dbReference type="STRING" id="1274524.BSONL12_06783"/>
<dbReference type="SUPFAM" id="SSF116734">
    <property type="entry name" value="DNA methylase specificity domain"/>
    <property type="match status" value="2"/>
</dbReference>
<dbReference type="PANTHER" id="PTHR30408:SF12">
    <property type="entry name" value="TYPE I RESTRICTION ENZYME MJAVIII SPECIFICITY SUBUNIT"/>
    <property type="match status" value="1"/>
</dbReference>
<dbReference type="AlphaFoldDB" id="M5P7X2"/>
<dbReference type="GeneID" id="92851877"/>
<dbReference type="GO" id="GO:0003677">
    <property type="term" value="F:DNA binding"/>
    <property type="evidence" value="ECO:0007669"/>
    <property type="project" value="UniProtKB-KW"/>
</dbReference>
<evidence type="ECO:0000313" key="6">
    <source>
        <dbReference type="Proteomes" id="UP000011907"/>
    </source>
</evidence>
<comment type="similarity">
    <text evidence="1">Belongs to the type-I restriction system S methylase family.</text>
</comment>
<name>M5P7X2_9BACI</name>
<dbReference type="Pfam" id="PF01420">
    <property type="entry name" value="Methylase_S"/>
    <property type="match status" value="2"/>
</dbReference>
<dbReference type="CDD" id="cd17263">
    <property type="entry name" value="RMtype1_S_AbaB8300I-TRD1-CR1_like"/>
    <property type="match status" value="1"/>
</dbReference>
<dbReference type="GO" id="GO:0009307">
    <property type="term" value="P:DNA restriction-modification system"/>
    <property type="evidence" value="ECO:0007669"/>
    <property type="project" value="UniProtKB-KW"/>
</dbReference>
<dbReference type="OrthoDB" id="9811611at2"/>
<dbReference type="InterPro" id="IPR052021">
    <property type="entry name" value="Type-I_RS_S_subunit"/>
</dbReference>
<evidence type="ECO:0000259" key="4">
    <source>
        <dbReference type="Pfam" id="PF01420"/>
    </source>
</evidence>
<keyword evidence="2" id="KW-0680">Restriction system</keyword>
<evidence type="ECO:0000256" key="3">
    <source>
        <dbReference type="ARBA" id="ARBA00023125"/>
    </source>
</evidence>
<dbReference type="InterPro" id="IPR000055">
    <property type="entry name" value="Restrct_endonuc_typeI_TRD"/>
</dbReference>
<evidence type="ECO:0000256" key="2">
    <source>
        <dbReference type="ARBA" id="ARBA00022747"/>
    </source>
</evidence>